<proteinExistence type="predicted"/>
<gene>
    <name evidence="3" type="ORF">EV199_1583</name>
</gene>
<dbReference type="RefSeq" id="WP_130540054.1">
    <property type="nucleotide sequence ID" value="NZ_CP042431.1"/>
</dbReference>
<evidence type="ECO:0000313" key="4">
    <source>
        <dbReference type="Proteomes" id="UP000293874"/>
    </source>
</evidence>
<dbReference type="Proteomes" id="UP000293874">
    <property type="component" value="Unassembled WGS sequence"/>
</dbReference>
<dbReference type="InterPro" id="IPR011004">
    <property type="entry name" value="Trimer_LpxA-like_sf"/>
</dbReference>
<name>A0A4Q7N404_9BACT</name>
<dbReference type="OrthoDB" id="9784832at2"/>
<dbReference type="GO" id="GO:0016779">
    <property type="term" value="F:nucleotidyltransferase activity"/>
    <property type="evidence" value="ECO:0007669"/>
    <property type="project" value="UniProtKB-ARBA"/>
</dbReference>
<sequence length="348" mass="38250">MQVYLNESEVRDQLFPFSQVRSVPDIRVGILTIREKWEMLLGYPVQLADSANGIPAGAQLIAANIIPTKAFVASLKTNPAEPDWESVRVLQYPWHIFQFNDWAIREDFELITADRSSTPVRDTSVQAINPSQIFIEPGARLQHCILNAATGPIYIGRNAEIMEGSLIRGPFALGEDGVVKMGAKIYGATTIGPGCVAGGEIKNSVMMGYSNKAHDGYLGDAVLGEWCNLGAGTSNSNLKNNASDVKVWHQPSKQYLAAGIKCGLLMGDYSRAAINTSFYTGTVVGICANVFGDGIPPRFVPSFTWGNKGLSKYEFEKALTDIEVWKKFKHQHLTEEEIKRLRTIFEGS</sequence>
<dbReference type="Gene3D" id="2.160.10.10">
    <property type="entry name" value="Hexapeptide repeat proteins"/>
    <property type="match status" value="1"/>
</dbReference>
<keyword evidence="2" id="KW-0012">Acyltransferase</keyword>
<dbReference type="SUPFAM" id="SSF51161">
    <property type="entry name" value="Trimeric LpxA-like enzymes"/>
    <property type="match status" value="1"/>
</dbReference>
<dbReference type="Pfam" id="PF13562">
    <property type="entry name" value="NTP_transf_4"/>
    <property type="match status" value="2"/>
</dbReference>
<accession>A0A4Q7N404</accession>
<keyword evidence="1 3" id="KW-0808">Transferase</keyword>
<dbReference type="GO" id="GO:0016746">
    <property type="term" value="F:acyltransferase activity"/>
    <property type="evidence" value="ECO:0007669"/>
    <property type="project" value="UniProtKB-KW"/>
</dbReference>
<dbReference type="PANTHER" id="PTHR43584:SF8">
    <property type="entry name" value="N-ACETYLMURAMATE ALPHA-1-PHOSPHATE URIDYLYLTRANSFERASE"/>
    <property type="match status" value="1"/>
</dbReference>
<dbReference type="NCBIfam" id="TIGR03991">
    <property type="entry name" value="alt_bact_glmU"/>
    <property type="match status" value="1"/>
</dbReference>
<dbReference type="InterPro" id="IPR050065">
    <property type="entry name" value="GlmU-like"/>
</dbReference>
<protein>
    <submittedName>
        <fullName evidence="3">UDP-N-acetylglucosamine diphosphorylase/glucosamine-1-phosphate N-acetyltransferase</fullName>
    </submittedName>
</protein>
<reference evidence="3 4" key="1">
    <citation type="submission" date="2019-02" db="EMBL/GenBank/DDBJ databases">
        <title>Genomic Encyclopedia of Type Strains, Phase IV (KMG-IV): sequencing the most valuable type-strain genomes for metagenomic binning, comparative biology and taxonomic classification.</title>
        <authorList>
            <person name="Goeker M."/>
        </authorList>
    </citation>
    <scope>NUCLEOTIDE SEQUENCE [LARGE SCALE GENOMIC DNA]</scope>
    <source>
        <strain evidence="3 4">DSM 18116</strain>
    </source>
</reference>
<comment type="caution">
    <text evidence="3">The sequence shown here is derived from an EMBL/GenBank/DDBJ whole genome shotgun (WGS) entry which is preliminary data.</text>
</comment>
<evidence type="ECO:0000256" key="2">
    <source>
        <dbReference type="ARBA" id="ARBA00023315"/>
    </source>
</evidence>
<dbReference type="AlphaFoldDB" id="A0A4Q7N404"/>
<dbReference type="InterPro" id="IPR023917">
    <property type="entry name" value="Bifunctiontional_GlmU_bac-type"/>
</dbReference>
<evidence type="ECO:0000256" key="1">
    <source>
        <dbReference type="ARBA" id="ARBA00022679"/>
    </source>
</evidence>
<keyword evidence="4" id="KW-1185">Reference proteome</keyword>
<dbReference type="PANTHER" id="PTHR43584">
    <property type="entry name" value="NUCLEOTIDYL TRANSFERASE"/>
    <property type="match status" value="1"/>
</dbReference>
<organism evidence="3 4">
    <name type="scientific">Pseudobacter ginsenosidimutans</name>
    <dbReference type="NCBI Taxonomy" id="661488"/>
    <lineage>
        <taxon>Bacteria</taxon>
        <taxon>Pseudomonadati</taxon>
        <taxon>Bacteroidota</taxon>
        <taxon>Chitinophagia</taxon>
        <taxon>Chitinophagales</taxon>
        <taxon>Chitinophagaceae</taxon>
        <taxon>Pseudobacter</taxon>
    </lineage>
</organism>
<dbReference type="EMBL" id="SGXA01000001">
    <property type="protein sequence ID" value="RZS75710.1"/>
    <property type="molecule type" value="Genomic_DNA"/>
</dbReference>
<evidence type="ECO:0000313" key="3">
    <source>
        <dbReference type="EMBL" id="RZS75710.1"/>
    </source>
</evidence>